<dbReference type="AlphaFoldDB" id="A0A1I5V0L1"/>
<gene>
    <name evidence="6" type="primary">spx</name>
    <name evidence="7" type="ORF">SAMN04488506_0286</name>
</gene>
<evidence type="ECO:0000313" key="7">
    <source>
        <dbReference type="EMBL" id="SFQ00952.1"/>
    </source>
</evidence>
<keyword evidence="2 6" id="KW-0805">Transcription regulation</keyword>
<keyword evidence="5 6" id="KW-0676">Redox-active center</keyword>
<evidence type="ECO:0000256" key="5">
    <source>
        <dbReference type="ARBA" id="ARBA00023284"/>
    </source>
</evidence>
<dbReference type="GO" id="GO:0005737">
    <property type="term" value="C:cytoplasm"/>
    <property type="evidence" value="ECO:0007669"/>
    <property type="project" value="UniProtKB-SubCell"/>
</dbReference>
<dbReference type="OrthoDB" id="9794155at2"/>
<dbReference type="Gene3D" id="3.40.30.10">
    <property type="entry name" value="Glutaredoxin"/>
    <property type="match status" value="1"/>
</dbReference>
<keyword evidence="1 6" id="KW-0963">Cytoplasm</keyword>
<dbReference type="HAMAP" id="MF_01132">
    <property type="entry name" value="Spx"/>
    <property type="match status" value="1"/>
</dbReference>
<evidence type="ECO:0000256" key="4">
    <source>
        <dbReference type="ARBA" id="ARBA00023163"/>
    </source>
</evidence>
<proteinExistence type="inferred from homology"/>
<dbReference type="NCBIfam" id="NF002459">
    <property type="entry name" value="PRK01655.1"/>
    <property type="match status" value="1"/>
</dbReference>
<dbReference type="PROSITE" id="PS51353">
    <property type="entry name" value="ARSC"/>
    <property type="match status" value="1"/>
</dbReference>
<dbReference type="PANTHER" id="PTHR30041:SF7">
    <property type="entry name" value="GLOBAL TRANSCRIPTIONAL REGULATOR SPX"/>
    <property type="match status" value="1"/>
</dbReference>
<organism evidence="7 8">
    <name type="scientific">Desemzia incerta</name>
    <dbReference type="NCBI Taxonomy" id="82801"/>
    <lineage>
        <taxon>Bacteria</taxon>
        <taxon>Bacillati</taxon>
        <taxon>Bacillota</taxon>
        <taxon>Bacilli</taxon>
        <taxon>Lactobacillales</taxon>
        <taxon>Carnobacteriaceae</taxon>
        <taxon>Desemzia</taxon>
    </lineage>
</organism>
<comment type="similarity">
    <text evidence="6">Belongs to the ArsC family. Spx subfamily.</text>
</comment>
<dbReference type="EMBL" id="FOXW01000001">
    <property type="protein sequence ID" value="SFQ00952.1"/>
    <property type="molecule type" value="Genomic_DNA"/>
</dbReference>
<dbReference type="InterPro" id="IPR006660">
    <property type="entry name" value="Arsenate_reductase-like"/>
</dbReference>
<dbReference type="SUPFAM" id="SSF52833">
    <property type="entry name" value="Thioredoxin-like"/>
    <property type="match status" value="1"/>
</dbReference>
<evidence type="ECO:0000256" key="6">
    <source>
        <dbReference type="HAMAP-Rule" id="MF_01132"/>
    </source>
</evidence>
<keyword evidence="4 6" id="KW-0804">Transcription</keyword>
<name>A0A1I5V0L1_9LACT</name>
<dbReference type="Proteomes" id="UP000199136">
    <property type="component" value="Unassembled WGS sequence"/>
</dbReference>
<dbReference type="STRING" id="82801.SAMN04488506_0286"/>
<comment type="subcellular location">
    <subcellularLocation>
        <location evidence="6">Cytoplasm</location>
    </subcellularLocation>
</comment>
<comment type="function">
    <text evidence="6">Global transcriptional regulator that plays a key role in stress response and exerts either positive or negative regulation of genes. Acts by interacting with the C-terminal domain of the alpha subunit of the RNA polymerase (RNAP). This interaction can enhance binding of RNAP to the promoter region of target genes and stimulate their transcription, or block interaction of RNAP with activator.</text>
</comment>
<sequence length="135" mass="15891">MINLYTTPSCTSCRKAKAWLDEQHLPYVEKNIIANPLSIDELKNILRLTEEGTEEIISYRSHAYQNLTVDIEELSLEKLLDLIHKNPELIRRPILTDERRIQVGYNADEIRCFLPRDVRKLEFQRIQEELALEAN</sequence>
<dbReference type="GO" id="GO:0045892">
    <property type="term" value="P:negative regulation of DNA-templated transcription"/>
    <property type="evidence" value="ECO:0007669"/>
    <property type="project" value="InterPro"/>
</dbReference>
<dbReference type="Pfam" id="PF03960">
    <property type="entry name" value="ArsC"/>
    <property type="match status" value="1"/>
</dbReference>
<evidence type="ECO:0000256" key="1">
    <source>
        <dbReference type="ARBA" id="ARBA00022490"/>
    </source>
</evidence>
<dbReference type="NCBIfam" id="TIGR01617">
    <property type="entry name" value="arsC_related"/>
    <property type="match status" value="1"/>
</dbReference>
<dbReference type="NCBIfam" id="NF009210">
    <property type="entry name" value="PRK12559.1"/>
    <property type="match status" value="1"/>
</dbReference>
<dbReference type="InterPro" id="IPR023731">
    <property type="entry name" value="Spx"/>
</dbReference>
<keyword evidence="8" id="KW-1185">Reference proteome</keyword>
<dbReference type="CDD" id="cd03032">
    <property type="entry name" value="ArsC_Spx"/>
    <property type="match status" value="1"/>
</dbReference>
<dbReference type="InterPro" id="IPR006504">
    <property type="entry name" value="Tscrpt_reg_Spx/MgsR"/>
</dbReference>
<evidence type="ECO:0000313" key="8">
    <source>
        <dbReference type="Proteomes" id="UP000199136"/>
    </source>
</evidence>
<feature type="disulfide bond" description="Redox-active" evidence="6">
    <location>
        <begin position="10"/>
        <end position="13"/>
    </location>
</feature>
<keyword evidence="3 6" id="KW-1015">Disulfide bond</keyword>
<dbReference type="InterPro" id="IPR036249">
    <property type="entry name" value="Thioredoxin-like_sf"/>
</dbReference>
<dbReference type="RefSeq" id="WP_092479363.1">
    <property type="nucleotide sequence ID" value="NZ_CP126128.1"/>
</dbReference>
<dbReference type="PANTHER" id="PTHR30041">
    <property type="entry name" value="ARSENATE REDUCTASE"/>
    <property type="match status" value="1"/>
</dbReference>
<evidence type="ECO:0000256" key="3">
    <source>
        <dbReference type="ARBA" id="ARBA00023157"/>
    </source>
</evidence>
<evidence type="ECO:0000256" key="2">
    <source>
        <dbReference type="ARBA" id="ARBA00023015"/>
    </source>
</evidence>
<accession>A0A1I5V0L1</accession>
<comment type="subunit">
    <text evidence="6">Interacts with the C-terminal domain of the alpha subunit of the RNAP.</text>
</comment>
<reference evidence="7 8" key="1">
    <citation type="submission" date="2016-10" db="EMBL/GenBank/DDBJ databases">
        <authorList>
            <person name="de Groot N.N."/>
        </authorList>
    </citation>
    <scope>NUCLEOTIDE SEQUENCE [LARGE SCALE GENOMIC DNA]</scope>
    <source>
        <strain evidence="7 8">DSM 20581</strain>
    </source>
</reference>
<protein>
    <recommendedName>
        <fullName evidence="6">Global transcriptional regulator Spx</fullName>
    </recommendedName>
</protein>